<name>A0A8H5HG87_9AGAR</name>
<evidence type="ECO:0000313" key="4">
    <source>
        <dbReference type="Proteomes" id="UP000518752"/>
    </source>
</evidence>
<keyword evidence="4" id="KW-1185">Reference proteome</keyword>
<keyword evidence="2" id="KW-1133">Transmembrane helix</keyword>
<protein>
    <submittedName>
        <fullName evidence="3">Uncharacterized protein</fullName>
    </submittedName>
</protein>
<sequence length="169" mass="19022">MFRIAGMSTTAQRKRGTIKPCSILLEAEGPNVWGYLWSWIARLLVIWLVLATTLDGLNFFLKLREFFVSDCGRFRGGHLRLWFIVQRIRTGYRLPPTWLNLDDERFLLSARSFSSPSSSLSRSSNPTSARQDAKEALDTAARGQVKVAFKMMPLADVYDGMLNGTIAGS</sequence>
<proteinExistence type="predicted"/>
<gene>
    <name evidence="3" type="ORF">D9757_007321</name>
</gene>
<dbReference type="EMBL" id="JAACJN010000050">
    <property type="protein sequence ID" value="KAF5382828.1"/>
    <property type="molecule type" value="Genomic_DNA"/>
</dbReference>
<evidence type="ECO:0000256" key="2">
    <source>
        <dbReference type="SAM" id="Phobius"/>
    </source>
</evidence>
<dbReference type="Proteomes" id="UP000518752">
    <property type="component" value="Unassembled WGS sequence"/>
</dbReference>
<evidence type="ECO:0000313" key="3">
    <source>
        <dbReference type="EMBL" id="KAF5382828.1"/>
    </source>
</evidence>
<organism evidence="3 4">
    <name type="scientific">Collybiopsis confluens</name>
    <dbReference type="NCBI Taxonomy" id="2823264"/>
    <lineage>
        <taxon>Eukaryota</taxon>
        <taxon>Fungi</taxon>
        <taxon>Dikarya</taxon>
        <taxon>Basidiomycota</taxon>
        <taxon>Agaricomycotina</taxon>
        <taxon>Agaricomycetes</taxon>
        <taxon>Agaricomycetidae</taxon>
        <taxon>Agaricales</taxon>
        <taxon>Marasmiineae</taxon>
        <taxon>Omphalotaceae</taxon>
        <taxon>Collybiopsis</taxon>
    </lineage>
</organism>
<dbReference type="AlphaFoldDB" id="A0A8H5HG87"/>
<feature type="compositionally biased region" description="Low complexity" evidence="1">
    <location>
        <begin position="114"/>
        <end position="130"/>
    </location>
</feature>
<accession>A0A8H5HG87</accession>
<keyword evidence="2" id="KW-0812">Transmembrane</keyword>
<keyword evidence="2" id="KW-0472">Membrane</keyword>
<reference evidence="3 4" key="1">
    <citation type="journal article" date="2020" name="ISME J.">
        <title>Uncovering the hidden diversity of litter-decomposition mechanisms in mushroom-forming fungi.</title>
        <authorList>
            <person name="Floudas D."/>
            <person name="Bentzer J."/>
            <person name="Ahren D."/>
            <person name="Johansson T."/>
            <person name="Persson P."/>
            <person name="Tunlid A."/>
        </authorList>
    </citation>
    <scope>NUCLEOTIDE SEQUENCE [LARGE SCALE GENOMIC DNA]</scope>
    <source>
        <strain evidence="3 4">CBS 406.79</strain>
    </source>
</reference>
<feature type="transmembrane region" description="Helical" evidence="2">
    <location>
        <begin position="39"/>
        <end position="61"/>
    </location>
</feature>
<comment type="caution">
    <text evidence="3">The sequence shown here is derived from an EMBL/GenBank/DDBJ whole genome shotgun (WGS) entry which is preliminary data.</text>
</comment>
<evidence type="ECO:0000256" key="1">
    <source>
        <dbReference type="SAM" id="MobiDB-lite"/>
    </source>
</evidence>
<feature type="region of interest" description="Disordered" evidence="1">
    <location>
        <begin position="114"/>
        <end position="134"/>
    </location>
</feature>